<sequence length="53" mass="5867">MSFSFYNALRTSVPPEARSLVLKGLSDSPLSAPLIERQTLSGMYHTPPRPTFT</sequence>
<reference evidence="1 2" key="1">
    <citation type="submission" date="2018-06" db="EMBL/GenBank/DDBJ databases">
        <authorList>
            <consortium name="Pathogen Informatics"/>
            <person name="Doyle S."/>
        </authorList>
    </citation>
    <scope>NUCLEOTIDE SEQUENCE [LARGE SCALE GENOMIC DNA]</scope>
    <source>
        <strain evidence="1 2">NCTC7908</strain>
    </source>
</reference>
<accession>A0ABD7MSW3</accession>
<name>A0ABD7MSW3_CORUL</name>
<organism evidence="1 2">
    <name type="scientific">Corynebacterium ulcerans</name>
    <dbReference type="NCBI Taxonomy" id="65058"/>
    <lineage>
        <taxon>Bacteria</taxon>
        <taxon>Bacillati</taxon>
        <taxon>Actinomycetota</taxon>
        <taxon>Actinomycetes</taxon>
        <taxon>Mycobacteriales</taxon>
        <taxon>Corynebacteriaceae</taxon>
        <taxon>Corynebacterium</taxon>
    </lineage>
</organism>
<evidence type="ECO:0000313" key="2">
    <source>
        <dbReference type="Proteomes" id="UP000248741"/>
    </source>
</evidence>
<dbReference type="AlphaFoldDB" id="A0ABD7MSW3"/>
<evidence type="ECO:0000313" key="1">
    <source>
        <dbReference type="EMBL" id="SQG51231.1"/>
    </source>
</evidence>
<gene>
    <name evidence="1" type="ORF">NCTC7908_01124</name>
</gene>
<dbReference type="EMBL" id="LS483400">
    <property type="protein sequence ID" value="SQG51231.1"/>
    <property type="molecule type" value="Genomic_DNA"/>
</dbReference>
<proteinExistence type="predicted"/>
<dbReference type="Proteomes" id="UP000248741">
    <property type="component" value="Chromosome 1"/>
</dbReference>
<protein>
    <submittedName>
        <fullName evidence="1">Uncharacterized protein</fullName>
    </submittedName>
</protein>